<dbReference type="PANTHER" id="PTHR44167:SF18">
    <property type="entry name" value="PROTEIN KINASE DOMAIN-CONTAINING PROTEIN"/>
    <property type="match status" value="1"/>
</dbReference>
<dbReference type="GO" id="GO:0005737">
    <property type="term" value="C:cytoplasm"/>
    <property type="evidence" value="ECO:0007669"/>
    <property type="project" value="TreeGrafter"/>
</dbReference>
<dbReference type="InterPro" id="IPR011009">
    <property type="entry name" value="Kinase-like_dom_sf"/>
</dbReference>
<dbReference type="PROSITE" id="PS50011">
    <property type="entry name" value="PROTEIN_KINASE_DOM"/>
    <property type="match status" value="1"/>
</dbReference>
<dbReference type="GO" id="GO:0004674">
    <property type="term" value="F:protein serine/threonine kinase activity"/>
    <property type="evidence" value="ECO:0007669"/>
    <property type="project" value="TreeGrafter"/>
</dbReference>
<evidence type="ECO:0000313" key="3">
    <source>
        <dbReference type="Proteomes" id="UP000230750"/>
    </source>
</evidence>
<dbReference type="CDD" id="cd00180">
    <property type="entry name" value="PKc"/>
    <property type="match status" value="1"/>
</dbReference>
<dbReference type="GO" id="GO:0005524">
    <property type="term" value="F:ATP binding"/>
    <property type="evidence" value="ECO:0007669"/>
    <property type="project" value="InterPro"/>
</dbReference>
<proteinExistence type="predicted"/>
<dbReference type="GO" id="GO:0005634">
    <property type="term" value="C:nucleus"/>
    <property type="evidence" value="ECO:0007669"/>
    <property type="project" value="TreeGrafter"/>
</dbReference>
<dbReference type="SUPFAM" id="SSF56112">
    <property type="entry name" value="Protein kinase-like (PK-like)"/>
    <property type="match status" value="1"/>
</dbReference>
<dbReference type="Gene3D" id="3.30.200.20">
    <property type="entry name" value="Phosphorylase Kinase, domain 1"/>
    <property type="match status" value="1"/>
</dbReference>
<dbReference type="Gene3D" id="1.10.510.10">
    <property type="entry name" value="Transferase(Phosphotransferase) domain 1"/>
    <property type="match status" value="1"/>
</dbReference>
<dbReference type="GO" id="GO:0044773">
    <property type="term" value="P:mitotic DNA damage checkpoint signaling"/>
    <property type="evidence" value="ECO:0007669"/>
    <property type="project" value="TreeGrafter"/>
</dbReference>
<dbReference type="Pfam" id="PF00069">
    <property type="entry name" value="Pkinase"/>
    <property type="match status" value="1"/>
</dbReference>
<dbReference type="STRING" id="307972.A0A2G8KC59"/>
<protein>
    <recommendedName>
        <fullName evidence="1">Protein kinase domain-containing protein</fullName>
    </recommendedName>
</protein>
<comment type="caution">
    <text evidence="2">The sequence shown here is derived from an EMBL/GenBank/DDBJ whole genome shotgun (WGS) entry which is preliminary data.</text>
</comment>
<dbReference type="InterPro" id="IPR000719">
    <property type="entry name" value="Prot_kinase_dom"/>
</dbReference>
<evidence type="ECO:0000313" key="2">
    <source>
        <dbReference type="EMBL" id="PIK45594.1"/>
    </source>
</evidence>
<keyword evidence="3" id="KW-1185">Reference proteome</keyword>
<evidence type="ECO:0000259" key="1">
    <source>
        <dbReference type="PROSITE" id="PS50011"/>
    </source>
</evidence>
<accession>A0A2G8KC59</accession>
<sequence>MADVTILEWSRFSNVYRHGLPITLGEGDEGYVQLMRDNQTNQLVAVKTWHKEPHTDVSMMNDVFNYELAAMKKFNGVKYFPKLIGIVPNADSAVSFSLVQEFIGDIRSKRTLSLLDAINDNELMYQEIVSAALDVSEALAEMHRNGWVHCDVKTDNVILKTDSVLQETDVGSDNGWWINEPPTNSSASFHAKLIDFGGARPISEAKLPKKLPKKMKKYMYEMCPQIAPEVVEGLGKVPYSFESDVYSFGRLLKDISELSGLVELDQLANRCLAKSPKKRPNIDSVVDELKKLQ</sequence>
<dbReference type="EMBL" id="MRZV01000702">
    <property type="protein sequence ID" value="PIK45594.1"/>
    <property type="molecule type" value="Genomic_DNA"/>
</dbReference>
<dbReference type="PANTHER" id="PTHR44167">
    <property type="entry name" value="OVARIAN-SPECIFIC SERINE/THREONINE-PROTEIN KINASE LOK-RELATED"/>
    <property type="match status" value="1"/>
</dbReference>
<dbReference type="OrthoDB" id="5974690at2759"/>
<gene>
    <name evidence="2" type="ORF">BSL78_17529</name>
</gene>
<feature type="domain" description="Protein kinase" evidence="1">
    <location>
        <begin position="18"/>
        <end position="293"/>
    </location>
</feature>
<name>A0A2G8KC59_STIJA</name>
<dbReference type="SMART" id="SM00220">
    <property type="entry name" value="S_TKc"/>
    <property type="match status" value="1"/>
</dbReference>
<dbReference type="AlphaFoldDB" id="A0A2G8KC59"/>
<reference evidence="2 3" key="1">
    <citation type="journal article" date="2017" name="PLoS Biol.">
        <title>The sea cucumber genome provides insights into morphological evolution and visceral regeneration.</title>
        <authorList>
            <person name="Zhang X."/>
            <person name="Sun L."/>
            <person name="Yuan J."/>
            <person name="Sun Y."/>
            <person name="Gao Y."/>
            <person name="Zhang L."/>
            <person name="Li S."/>
            <person name="Dai H."/>
            <person name="Hamel J.F."/>
            <person name="Liu C."/>
            <person name="Yu Y."/>
            <person name="Liu S."/>
            <person name="Lin W."/>
            <person name="Guo K."/>
            <person name="Jin S."/>
            <person name="Xu P."/>
            <person name="Storey K.B."/>
            <person name="Huan P."/>
            <person name="Zhang T."/>
            <person name="Zhou Y."/>
            <person name="Zhang J."/>
            <person name="Lin C."/>
            <person name="Li X."/>
            <person name="Xing L."/>
            <person name="Huo D."/>
            <person name="Sun M."/>
            <person name="Wang L."/>
            <person name="Mercier A."/>
            <person name="Li F."/>
            <person name="Yang H."/>
            <person name="Xiang J."/>
        </authorList>
    </citation>
    <scope>NUCLEOTIDE SEQUENCE [LARGE SCALE GENOMIC DNA]</scope>
    <source>
        <strain evidence="2">Shaxun</strain>
        <tissue evidence="2">Muscle</tissue>
    </source>
</reference>
<dbReference type="Proteomes" id="UP000230750">
    <property type="component" value="Unassembled WGS sequence"/>
</dbReference>
<organism evidence="2 3">
    <name type="scientific">Stichopus japonicus</name>
    <name type="common">Sea cucumber</name>
    <dbReference type="NCBI Taxonomy" id="307972"/>
    <lineage>
        <taxon>Eukaryota</taxon>
        <taxon>Metazoa</taxon>
        <taxon>Echinodermata</taxon>
        <taxon>Eleutherozoa</taxon>
        <taxon>Echinozoa</taxon>
        <taxon>Holothuroidea</taxon>
        <taxon>Aspidochirotacea</taxon>
        <taxon>Aspidochirotida</taxon>
        <taxon>Stichopodidae</taxon>
        <taxon>Apostichopus</taxon>
    </lineage>
</organism>